<proteinExistence type="inferred from homology"/>
<dbReference type="InterPro" id="IPR012571">
    <property type="entry name" value="Mdm31/Mdm32"/>
</dbReference>
<keyword evidence="7" id="KW-0496">Mitochondrion</keyword>
<protein>
    <submittedName>
        <fullName evidence="11">DEKNAAC105212</fullName>
    </submittedName>
</protein>
<keyword evidence="5" id="KW-0809">Transit peptide</keyword>
<dbReference type="GO" id="GO:0007005">
    <property type="term" value="P:mitochondrion organization"/>
    <property type="evidence" value="ECO:0007669"/>
    <property type="project" value="InterPro"/>
</dbReference>
<reference evidence="11 12" key="1">
    <citation type="submission" date="2018-12" db="EMBL/GenBank/DDBJ databases">
        <authorList>
            <person name="Tiukova I."/>
            <person name="Dainat J."/>
        </authorList>
    </citation>
    <scope>NUCLEOTIDE SEQUENCE [LARGE SCALE GENOMIC DNA]</scope>
</reference>
<keyword evidence="8 10" id="KW-0472">Membrane</keyword>
<dbReference type="PANTHER" id="PTHR31068:SF0">
    <property type="entry name" value="MITOCHONDRIAL DISTRIBUTION AND MORPHOLOGY PROTEIN 31"/>
    <property type="match status" value="1"/>
</dbReference>
<keyword evidence="12" id="KW-1185">Reference proteome</keyword>
<evidence type="ECO:0000313" key="12">
    <source>
        <dbReference type="Proteomes" id="UP000290900"/>
    </source>
</evidence>
<dbReference type="InParanoid" id="A0A448YSX2"/>
<evidence type="ECO:0000256" key="2">
    <source>
        <dbReference type="ARBA" id="ARBA00005687"/>
    </source>
</evidence>
<name>A0A448YSX2_BRENA</name>
<dbReference type="Pfam" id="PF08118">
    <property type="entry name" value="MDM31_MDM32"/>
    <property type="match status" value="2"/>
</dbReference>
<dbReference type="PANTHER" id="PTHR31068">
    <property type="entry name" value="MITOCHONDRIAL DISTRIBUTION AND MORPHOLOGY PROTEIN 31"/>
    <property type="match status" value="1"/>
</dbReference>
<keyword evidence="4" id="KW-0999">Mitochondrion inner membrane</keyword>
<evidence type="ECO:0000313" key="11">
    <source>
        <dbReference type="EMBL" id="VEU24008.1"/>
    </source>
</evidence>
<comment type="subcellular location">
    <subcellularLocation>
        <location evidence="1">Mitochondrion inner membrane</location>
    </subcellularLocation>
</comment>
<comment type="function">
    <text evidence="9">Involved in the organization of the mitochondrial membranes and the global structure of the mitochondria. Also required for mitochondrial distribution and mobility as well as for the maintenance of mitochondrial DNA nucleoids structures.</text>
</comment>
<organism evidence="11 12">
    <name type="scientific">Brettanomyces naardenensis</name>
    <name type="common">Yeast</name>
    <dbReference type="NCBI Taxonomy" id="13370"/>
    <lineage>
        <taxon>Eukaryota</taxon>
        <taxon>Fungi</taxon>
        <taxon>Dikarya</taxon>
        <taxon>Ascomycota</taxon>
        <taxon>Saccharomycotina</taxon>
        <taxon>Pichiomycetes</taxon>
        <taxon>Pichiales</taxon>
        <taxon>Pichiaceae</taxon>
        <taxon>Brettanomyces</taxon>
    </lineage>
</organism>
<dbReference type="EMBL" id="CAACVR010000067">
    <property type="protein sequence ID" value="VEU24008.1"/>
    <property type="molecule type" value="Genomic_DNA"/>
</dbReference>
<feature type="transmembrane region" description="Helical" evidence="10">
    <location>
        <begin position="6"/>
        <end position="26"/>
    </location>
</feature>
<keyword evidence="6 10" id="KW-1133">Transmembrane helix</keyword>
<evidence type="ECO:0000256" key="1">
    <source>
        <dbReference type="ARBA" id="ARBA00004273"/>
    </source>
</evidence>
<sequence>MGNFIWIFIGTTTFVGLILFLGNLFMGEDISKKVVRKLVSFDNNLQVDLSAPGFKATWEDGMIKLRNIKIHSNSLNDVQYSFDIDTINMTFSLNKWLEGHGLIEDIDISGLAGEVNFPEDQEFVDNSFDDSYILNSFKLSDMHVMMNGKMFQKPFELNLFTCEMDRLRRPWLVYDFLNANALSGSFNGSLFTLHKRQNRYAHFAAMDDDETESNDPWKKITRVRIDQVDLSNIYTDESKLNWVSSGKAELIVDVMLPNEYSEGQNSLAVSGQTLWQKVKEEAKQLMNSKEERDAALKYVRSKIGKTETTVSPVPVPATTTTAPRDKKYVVMDFKVNMYDLKASYPRQLPYSTQTHAPYISDRDLRSLITFINDRKFGLGSASIIQSIDGTAGGDTDVSPFDEDNTFPPLKFRIVQNVQNFKYVDFPSLISLAVPDVDTSKLDEISLLSYKHTNQFVDSFMAEILSLLLLYKEETRLNLIRKYSQRSGMQIFFNNSAVGSLLLVGLGSFVI</sequence>
<evidence type="ECO:0000256" key="3">
    <source>
        <dbReference type="ARBA" id="ARBA00022692"/>
    </source>
</evidence>
<accession>A0A448YSX2</accession>
<comment type="similarity">
    <text evidence="2">Belongs to the MDM31/MDM32 family.</text>
</comment>
<gene>
    <name evidence="11" type="ORF">BRENAR_LOCUS4737</name>
</gene>
<evidence type="ECO:0000256" key="8">
    <source>
        <dbReference type="ARBA" id="ARBA00023136"/>
    </source>
</evidence>
<evidence type="ECO:0000256" key="7">
    <source>
        <dbReference type="ARBA" id="ARBA00023128"/>
    </source>
</evidence>
<evidence type="ECO:0000256" key="9">
    <source>
        <dbReference type="ARBA" id="ARBA00025191"/>
    </source>
</evidence>
<evidence type="ECO:0000256" key="6">
    <source>
        <dbReference type="ARBA" id="ARBA00022989"/>
    </source>
</evidence>
<evidence type="ECO:0000256" key="10">
    <source>
        <dbReference type="SAM" id="Phobius"/>
    </source>
</evidence>
<evidence type="ECO:0000256" key="4">
    <source>
        <dbReference type="ARBA" id="ARBA00022792"/>
    </source>
</evidence>
<dbReference type="GO" id="GO:0005743">
    <property type="term" value="C:mitochondrial inner membrane"/>
    <property type="evidence" value="ECO:0007669"/>
    <property type="project" value="UniProtKB-SubCell"/>
</dbReference>
<evidence type="ECO:0000256" key="5">
    <source>
        <dbReference type="ARBA" id="ARBA00022946"/>
    </source>
</evidence>
<dbReference type="Proteomes" id="UP000290900">
    <property type="component" value="Unassembled WGS sequence"/>
</dbReference>
<dbReference type="OrthoDB" id="17678at2759"/>
<feature type="transmembrane region" description="Helical" evidence="10">
    <location>
        <begin position="490"/>
        <end position="509"/>
    </location>
</feature>
<dbReference type="GO" id="GO:0000001">
    <property type="term" value="P:mitochondrion inheritance"/>
    <property type="evidence" value="ECO:0007669"/>
    <property type="project" value="InterPro"/>
</dbReference>
<keyword evidence="3 10" id="KW-0812">Transmembrane</keyword>
<dbReference type="AlphaFoldDB" id="A0A448YSX2"/>